<evidence type="ECO:0000256" key="3">
    <source>
        <dbReference type="SAM" id="MobiDB-lite"/>
    </source>
</evidence>
<keyword evidence="4" id="KW-0812">Transmembrane</keyword>
<name>A0A1V6N6S4_PENPO</name>
<dbReference type="OrthoDB" id="410267at2759"/>
<keyword evidence="4" id="KW-1133">Transmembrane helix</keyword>
<feature type="transmembrane region" description="Helical" evidence="4">
    <location>
        <begin position="338"/>
        <end position="359"/>
    </location>
</feature>
<dbReference type="Pfam" id="PF07690">
    <property type="entry name" value="MFS_1"/>
    <property type="match status" value="1"/>
</dbReference>
<feature type="transmembrane region" description="Helical" evidence="4">
    <location>
        <begin position="464"/>
        <end position="482"/>
    </location>
</feature>
<sequence length="527" mass="56405">METNASPYRNESPPHWNFGDSGDSGDSVRLLLPFIFASIADSKSHRSISSVETHAIMQKSATASVQEPVQEPWQSTSTSVAEYPTSYPTGHISNFDEEAPRSAFSVVEPPAELSTLTTHLTGHSTDDTFPDGGLQAWCVVAGSFCLLMGTFGVMNTTGILQNYFATHQLASYSPSAVGWIPGLFTFFGLSISVQVGPMFDRYGPRGILIAGTICYVTGFILLAESYLYWHFVLTLGVLSGTGAALLSTVALASVPQWFDRKAALAIGISMSGAGLGGVIFPFVLRAGFSNMGYKWTIRLMALLVLILGVLGTVLVKARLPKGRSKSTINLRSLQDARFTWLTFGIFALELEVFAGLGLYPTYVVMQGFSTSTSVVLLAVLNVASTIGRLVAGGVADRFGRINTQTGLIALGALAVFVIWLPFGNSLAGLYVFSVIFGLASGSFLSLAPACIGQISRASEVGGRFGLTYSIVSFATLICIPIGGEMLDKVGKRAMVAYLGSVLIVSLGLFVMARWACLSYRWRWQAKI</sequence>
<feature type="transmembrane region" description="Helical" evidence="4">
    <location>
        <begin position="229"/>
        <end position="251"/>
    </location>
</feature>
<dbReference type="GO" id="GO:0016020">
    <property type="term" value="C:membrane"/>
    <property type="evidence" value="ECO:0007669"/>
    <property type="project" value="UniProtKB-SubCell"/>
</dbReference>
<protein>
    <recommendedName>
        <fullName evidence="5">Major facilitator superfamily (MFS) profile domain-containing protein</fullName>
    </recommendedName>
</protein>
<organism evidence="6 7">
    <name type="scientific">Penicillium polonicum</name>
    <dbReference type="NCBI Taxonomy" id="60169"/>
    <lineage>
        <taxon>Eukaryota</taxon>
        <taxon>Fungi</taxon>
        <taxon>Dikarya</taxon>
        <taxon>Ascomycota</taxon>
        <taxon>Pezizomycotina</taxon>
        <taxon>Eurotiomycetes</taxon>
        <taxon>Eurotiomycetidae</taxon>
        <taxon>Eurotiales</taxon>
        <taxon>Aspergillaceae</taxon>
        <taxon>Penicillium</taxon>
    </lineage>
</organism>
<dbReference type="Gene3D" id="1.20.1250.20">
    <property type="entry name" value="MFS general substrate transporter like domains"/>
    <property type="match status" value="1"/>
</dbReference>
<feature type="transmembrane region" description="Helical" evidence="4">
    <location>
        <begin position="207"/>
        <end position="223"/>
    </location>
</feature>
<evidence type="ECO:0000313" key="7">
    <source>
        <dbReference type="Proteomes" id="UP000191408"/>
    </source>
</evidence>
<evidence type="ECO:0000259" key="5">
    <source>
        <dbReference type="PROSITE" id="PS50850"/>
    </source>
</evidence>
<proteinExistence type="inferred from homology"/>
<dbReference type="PANTHER" id="PTHR11360:SF177">
    <property type="entry name" value="RIBOFLAVIN TRANSPORTER MCH5"/>
    <property type="match status" value="1"/>
</dbReference>
<keyword evidence="7" id="KW-1185">Reference proteome</keyword>
<dbReference type="InterPro" id="IPR011701">
    <property type="entry name" value="MFS"/>
</dbReference>
<feature type="transmembrane region" description="Helical" evidence="4">
    <location>
        <begin position="494"/>
        <end position="516"/>
    </location>
</feature>
<feature type="transmembrane region" description="Helical" evidence="4">
    <location>
        <begin position="403"/>
        <end position="422"/>
    </location>
</feature>
<evidence type="ECO:0000256" key="2">
    <source>
        <dbReference type="ARBA" id="ARBA00006727"/>
    </source>
</evidence>
<evidence type="ECO:0000313" key="6">
    <source>
        <dbReference type="EMBL" id="OQD60355.1"/>
    </source>
</evidence>
<dbReference type="InterPro" id="IPR036259">
    <property type="entry name" value="MFS_trans_sf"/>
</dbReference>
<feature type="transmembrane region" description="Helical" evidence="4">
    <location>
        <begin position="295"/>
        <end position="317"/>
    </location>
</feature>
<gene>
    <name evidence="6" type="ORF">PENPOL_c024G08431</name>
</gene>
<dbReference type="GO" id="GO:0022857">
    <property type="term" value="F:transmembrane transporter activity"/>
    <property type="evidence" value="ECO:0007669"/>
    <property type="project" value="InterPro"/>
</dbReference>
<dbReference type="CDD" id="cd17352">
    <property type="entry name" value="MFS_MCT_SLC16"/>
    <property type="match status" value="1"/>
</dbReference>
<dbReference type="EMBL" id="MDYM01000024">
    <property type="protein sequence ID" value="OQD60355.1"/>
    <property type="molecule type" value="Genomic_DNA"/>
</dbReference>
<comment type="caution">
    <text evidence="6">The sequence shown here is derived from an EMBL/GenBank/DDBJ whole genome shotgun (WGS) entry which is preliminary data.</text>
</comment>
<dbReference type="SUPFAM" id="SSF103473">
    <property type="entry name" value="MFS general substrate transporter"/>
    <property type="match status" value="1"/>
</dbReference>
<evidence type="ECO:0000256" key="4">
    <source>
        <dbReference type="SAM" id="Phobius"/>
    </source>
</evidence>
<feature type="transmembrane region" description="Helical" evidence="4">
    <location>
        <begin position="136"/>
        <end position="156"/>
    </location>
</feature>
<comment type="similarity">
    <text evidence="2">Belongs to the major facilitator superfamily. Monocarboxylate porter (TC 2.A.1.13) family.</text>
</comment>
<feature type="transmembrane region" description="Helical" evidence="4">
    <location>
        <begin position="176"/>
        <end position="195"/>
    </location>
</feature>
<comment type="subcellular location">
    <subcellularLocation>
        <location evidence="1">Membrane</location>
        <topology evidence="1">Multi-pass membrane protein</topology>
    </subcellularLocation>
</comment>
<reference evidence="7" key="1">
    <citation type="journal article" date="2017" name="Nat. Microbiol.">
        <title>Global analysis of biosynthetic gene clusters reveals vast potential of secondary metabolite production in Penicillium species.</title>
        <authorList>
            <person name="Nielsen J.C."/>
            <person name="Grijseels S."/>
            <person name="Prigent S."/>
            <person name="Ji B."/>
            <person name="Dainat J."/>
            <person name="Nielsen K.F."/>
            <person name="Frisvad J.C."/>
            <person name="Workman M."/>
            <person name="Nielsen J."/>
        </authorList>
    </citation>
    <scope>NUCLEOTIDE SEQUENCE [LARGE SCALE GENOMIC DNA]</scope>
    <source>
        <strain evidence="7">IBT 4502</strain>
    </source>
</reference>
<feature type="transmembrane region" description="Helical" evidence="4">
    <location>
        <begin position="428"/>
        <end position="452"/>
    </location>
</feature>
<feature type="region of interest" description="Disordered" evidence="3">
    <location>
        <begin position="1"/>
        <end position="21"/>
    </location>
</feature>
<dbReference type="AlphaFoldDB" id="A0A1V6N6S4"/>
<feature type="transmembrane region" description="Helical" evidence="4">
    <location>
        <begin position="263"/>
        <end position="283"/>
    </location>
</feature>
<dbReference type="InterPro" id="IPR020846">
    <property type="entry name" value="MFS_dom"/>
</dbReference>
<keyword evidence="4" id="KW-0472">Membrane</keyword>
<dbReference type="PROSITE" id="PS50850">
    <property type="entry name" value="MFS"/>
    <property type="match status" value="1"/>
</dbReference>
<feature type="domain" description="Major facilitator superfamily (MFS) profile" evidence="5">
    <location>
        <begin position="337"/>
        <end position="527"/>
    </location>
</feature>
<dbReference type="PANTHER" id="PTHR11360">
    <property type="entry name" value="MONOCARBOXYLATE TRANSPORTER"/>
    <property type="match status" value="1"/>
</dbReference>
<evidence type="ECO:0000256" key="1">
    <source>
        <dbReference type="ARBA" id="ARBA00004141"/>
    </source>
</evidence>
<accession>A0A1V6N6S4</accession>
<dbReference type="Proteomes" id="UP000191408">
    <property type="component" value="Unassembled WGS sequence"/>
</dbReference>
<dbReference type="InterPro" id="IPR050327">
    <property type="entry name" value="Proton-linked_MCT"/>
</dbReference>
<feature type="transmembrane region" description="Helical" evidence="4">
    <location>
        <begin position="371"/>
        <end position="391"/>
    </location>
</feature>